<sequence>MIDQDQQTLLNALSQQMLAQKRVDRILKIVLPILALLITTICANMTWQSTLGTFIMLTVAFYAVGIKRWSIWLWLVLCVIYGLVDNYLTFTTLQIKPLRLQMVGMLPFLIIIYIARPYLDKLMQQPKK</sequence>
<dbReference type="Proteomes" id="UP000018418">
    <property type="component" value="Unassembled WGS sequence"/>
</dbReference>
<feature type="transmembrane region" description="Helical" evidence="1">
    <location>
        <begin position="47"/>
        <end position="64"/>
    </location>
</feature>
<feature type="transmembrane region" description="Helical" evidence="1">
    <location>
        <begin position="71"/>
        <end position="88"/>
    </location>
</feature>
<dbReference type="AlphaFoldDB" id="V2UP67"/>
<dbReference type="PATRIC" id="fig|1341683.3.peg.2403"/>
<keyword evidence="1" id="KW-0472">Membrane</keyword>
<accession>V2UP67</accession>
<dbReference type="EMBL" id="AYEU01000007">
    <property type="protein sequence ID" value="ESK50445.1"/>
    <property type="molecule type" value="Genomic_DNA"/>
</dbReference>
<name>V2UP67_9GAMM</name>
<dbReference type="OrthoDB" id="6700897at2"/>
<feature type="transmembrane region" description="Helical" evidence="1">
    <location>
        <begin position="100"/>
        <end position="119"/>
    </location>
</feature>
<proteinExistence type="predicted"/>
<comment type="caution">
    <text evidence="2">The sequence shown here is derived from an EMBL/GenBank/DDBJ whole genome shotgun (WGS) entry which is preliminary data.</text>
</comment>
<feature type="transmembrane region" description="Helical" evidence="1">
    <location>
        <begin position="25"/>
        <end position="41"/>
    </location>
</feature>
<reference evidence="2 3" key="1">
    <citation type="submission" date="2013-10" db="EMBL/GenBank/DDBJ databases">
        <title>The Genome Sequence of Acinetobacter brisouii CIP 110357.</title>
        <authorList>
            <consortium name="The Broad Institute Genomics Platform"/>
            <consortium name="The Broad Institute Genome Sequencing Center for Infectious Disease"/>
            <person name="Cerqueira G."/>
            <person name="Feldgarden M."/>
            <person name="Courvalin P."/>
            <person name="Grillot-Courvalin C."/>
            <person name="Clermont D."/>
            <person name="Rocha E."/>
            <person name="Yoon E.-J."/>
            <person name="Nemec A."/>
            <person name="Young S.K."/>
            <person name="Zeng Q."/>
            <person name="Gargeya S."/>
            <person name="Fitzgerald M."/>
            <person name="Abouelleil A."/>
            <person name="Alvarado L."/>
            <person name="Berlin A.M."/>
            <person name="Chapman S.B."/>
            <person name="Gainer-Dewar J."/>
            <person name="Goldberg J."/>
            <person name="Gnerre S."/>
            <person name="Griggs A."/>
            <person name="Gujja S."/>
            <person name="Hansen M."/>
            <person name="Howarth C."/>
            <person name="Imamovic A."/>
            <person name="Ireland A."/>
            <person name="Larimer J."/>
            <person name="McCowan C."/>
            <person name="Murphy C."/>
            <person name="Pearson M."/>
            <person name="Poon T.W."/>
            <person name="Priest M."/>
            <person name="Roberts A."/>
            <person name="Saif S."/>
            <person name="Shea T."/>
            <person name="Sykes S."/>
            <person name="Wortman J."/>
            <person name="Nusbaum C."/>
            <person name="Birren B."/>
        </authorList>
    </citation>
    <scope>NUCLEOTIDE SEQUENCE [LARGE SCALE GENOMIC DNA]</scope>
    <source>
        <strain evidence="2 3">CIP 110357</strain>
    </source>
</reference>
<protein>
    <submittedName>
        <fullName evidence="2">Uncharacterized protein</fullName>
    </submittedName>
</protein>
<gene>
    <name evidence="2" type="ORF">P255_02427</name>
</gene>
<evidence type="ECO:0000313" key="2">
    <source>
        <dbReference type="EMBL" id="ESK50445.1"/>
    </source>
</evidence>
<organism evidence="2 3">
    <name type="scientific">Acinetobacter brisouii CIP 110357</name>
    <dbReference type="NCBI Taxonomy" id="1341683"/>
    <lineage>
        <taxon>Bacteria</taxon>
        <taxon>Pseudomonadati</taxon>
        <taxon>Pseudomonadota</taxon>
        <taxon>Gammaproteobacteria</taxon>
        <taxon>Moraxellales</taxon>
        <taxon>Moraxellaceae</taxon>
        <taxon>Acinetobacter</taxon>
    </lineage>
</organism>
<keyword evidence="3" id="KW-1185">Reference proteome</keyword>
<keyword evidence="1" id="KW-0812">Transmembrane</keyword>
<dbReference type="RefSeq" id="WP_004902613.1">
    <property type="nucleotide sequence ID" value="NZ_BBTI01000005.1"/>
</dbReference>
<evidence type="ECO:0000256" key="1">
    <source>
        <dbReference type="SAM" id="Phobius"/>
    </source>
</evidence>
<dbReference type="HOGENOM" id="CLU_1944076_0_0_6"/>
<evidence type="ECO:0000313" key="3">
    <source>
        <dbReference type="Proteomes" id="UP000018418"/>
    </source>
</evidence>
<dbReference type="STRING" id="396323.VH98_04935"/>
<keyword evidence="1" id="KW-1133">Transmembrane helix</keyword>